<gene>
    <name evidence="1" type="ORF">ACI76L_09310</name>
</gene>
<comment type="caution">
    <text evidence="1">The sequence shown here is derived from an EMBL/GenBank/DDBJ whole genome shotgun (WGS) entry which is preliminary data.</text>
</comment>
<dbReference type="Proteomes" id="UP001622370">
    <property type="component" value="Unassembled WGS sequence"/>
</dbReference>
<evidence type="ECO:0000313" key="1">
    <source>
        <dbReference type="EMBL" id="MFK8293980.1"/>
    </source>
</evidence>
<sequence>MNIELWNNSTEIQFFEEALKNFASPEQLFYNLLGEYYAYIPKNKNANGQTLQSRNSLIGQFTEKWCKTLFEPIAKELGLCAVNSVVCDELGLSKKSSADLAFCTTNETNQSPENIKLLFEIKMSVISNYQYINNEIVFLGDYKQHRGNPSLLRSDSMLKAIGKAINIRVSGISSTKIPIIVLGNSPITDSYSKKVDFLKKSGVIQGFWSLNPNPTIGYHIKNSTDLGFQTIFNIQQLSNICKELVSNEMNYFSSMLSKAQLGEVIRIASQEKTDEAKAERFLTLIQN</sequence>
<evidence type="ECO:0008006" key="3">
    <source>
        <dbReference type="Google" id="ProtNLM"/>
    </source>
</evidence>
<dbReference type="EMBL" id="JBJGWJ010000006">
    <property type="protein sequence ID" value="MFK8293980.1"/>
    <property type="molecule type" value="Genomic_DNA"/>
</dbReference>
<proteinExistence type="predicted"/>
<organism evidence="1 2">
    <name type="scientific">Capnocytophaga stomatis</name>
    <dbReference type="NCBI Taxonomy" id="1848904"/>
    <lineage>
        <taxon>Bacteria</taxon>
        <taxon>Pseudomonadati</taxon>
        <taxon>Bacteroidota</taxon>
        <taxon>Flavobacteriia</taxon>
        <taxon>Flavobacteriales</taxon>
        <taxon>Flavobacteriaceae</taxon>
        <taxon>Capnocytophaga</taxon>
    </lineage>
</organism>
<accession>A0ABW8QCG1</accession>
<reference evidence="1 2" key="1">
    <citation type="journal article" date="2016" name="Sci. Rep.">
        <title>Whole genome sequencing identifies a novel species of the genus Capnocytophaga isolated from dog and cat bite wounds in humans.</title>
        <authorList>
            <person name="Zangenah S."/>
            <person name="Abbasi N."/>
            <person name="Andersson A.F."/>
            <person name="Bergman P."/>
        </authorList>
    </citation>
    <scope>NUCLEOTIDE SEQUENCE [LARGE SCALE GENOMIC DNA]</scope>
    <source>
        <strain evidence="1 2">W5</strain>
    </source>
</reference>
<evidence type="ECO:0000313" key="2">
    <source>
        <dbReference type="Proteomes" id="UP001622370"/>
    </source>
</evidence>
<protein>
    <recommendedName>
        <fullName evidence="3">Restriction endonuclease</fullName>
    </recommendedName>
</protein>
<keyword evidence="2" id="KW-1185">Reference proteome</keyword>
<name>A0ABW8QCG1_9FLAO</name>
<dbReference type="RefSeq" id="WP_203967551.1">
    <property type="nucleotide sequence ID" value="NZ_BOPJ01000015.1"/>
</dbReference>